<evidence type="ECO:0000256" key="1">
    <source>
        <dbReference type="SAM" id="MobiDB-lite"/>
    </source>
</evidence>
<reference evidence="2 3" key="1">
    <citation type="submission" date="2017-08" db="EMBL/GenBank/DDBJ databases">
        <title>Infants hospitalized years apart are colonized by the same room-sourced microbial strains.</title>
        <authorList>
            <person name="Brooks B."/>
            <person name="Olm M.R."/>
            <person name="Firek B.A."/>
            <person name="Baker R."/>
            <person name="Thomas B.C."/>
            <person name="Morowitz M.J."/>
            <person name="Banfield J.F."/>
        </authorList>
    </citation>
    <scope>NUCLEOTIDE SEQUENCE [LARGE SCALE GENOMIC DNA]</scope>
    <source>
        <strain evidence="2">S2_006_000_R2_64</strain>
    </source>
</reference>
<proteinExistence type="predicted"/>
<comment type="caution">
    <text evidence="2">The sequence shown here is derived from an EMBL/GenBank/DDBJ whole genome shotgun (WGS) entry which is preliminary data.</text>
</comment>
<name>A0A2W5FJL9_9BACT</name>
<protein>
    <submittedName>
        <fullName evidence="2">Uncharacterized protein</fullName>
    </submittedName>
</protein>
<evidence type="ECO:0000313" key="3">
    <source>
        <dbReference type="Proteomes" id="UP000249739"/>
    </source>
</evidence>
<dbReference type="AlphaFoldDB" id="A0A2W5FJL9"/>
<accession>A0A2W5FJL9</accession>
<sequence>MMRETETNPTQNETPENDSDICCLPAPDRCLGVRAISQYKKMNPEITPDQFARIHAEFENQLIHNDFENAEADKILVEQSTLMDIAFRYYFGGGESGIINDDAFLLALKAQRQSKATLEFVRHSRRFKQRDQFQQEKYEYSISKRW</sequence>
<dbReference type="EMBL" id="QFOT01000070">
    <property type="protein sequence ID" value="PZP55418.1"/>
    <property type="molecule type" value="Genomic_DNA"/>
</dbReference>
<feature type="region of interest" description="Disordered" evidence="1">
    <location>
        <begin position="1"/>
        <end position="20"/>
    </location>
</feature>
<organism evidence="2 3">
    <name type="scientific">Micavibrio aeruginosavorus</name>
    <dbReference type="NCBI Taxonomy" id="349221"/>
    <lineage>
        <taxon>Bacteria</taxon>
        <taxon>Pseudomonadati</taxon>
        <taxon>Bdellovibrionota</taxon>
        <taxon>Bdellovibrionia</taxon>
        <taxon>Bdellovibrionales</taxon>
        <taxon>Pseudobdellovibrionaceae</taxon>
        <taxon>Micavibrio</taxon>
    </lineage>
</organism>
<evidence type="ECO:0000313" key="2">
    <source>
        <dbReference type="EMBL" id="PZP55418.1"/>
    </source>
</evidence>
<dbReference type="Proteomes" id="UP000249739">
    <property type="component" value="Unassembled WGS sequence"/>
</dbReference>
<gene>
    <name evidence="2" type="ORF">DI586_06905</name>
</gene>